<protein>
    <recommendedName>
        <fullName evidence="1">Netrin receptor UNC5</fullName>
    </recommendedName>
</protein>
<evidence type="ECO:0000313" key="6">
    <source>
        <dbReference type="Proteomes" id="UP000230750"/>
    </source>
</evidence>
<dbReference type="PANTHER" id="PTHR12582:SF41">
    <property type="entry name" value="UNC5C-LIKE PROTEIN"/>
    <property type="match status" value="1"/>
</dbReference>
<dbReference type="Proteomes" id="UP000230750">
    <property type="component" value="Unassembled WGS sequence"/>
</dbReference>
<evidence type="ECO:0000313" key="5">
    <source>
        <dbReference type="EMBL" id="PIK34709.1"/>
    </source>
</evidence>
<keyword evidence="1" id="KW-0393">Immunoglobulin domain</keyword>
<name>A0A2G8JG74_STIJA</name>
<feature type="domain" description="Death" evidence="3">
    <location>
        <begin position="394"/>
        <end position="459"/>
    </location>
</feature>
<sequence length="560" mass="63491">MYAYYRERHRKTKTRSHRTAALEKTWFWISRASLTPDHPSTQDLPDADGTASNHGYFDEEGGELFTPESETYLSIPHGALCSRQLIRISLLDPASEGCPQSSETPRITPVVRCEPDGTVFRKPVVLNIRHCGRIKVASSGTVKPPKYQVEVYTRGHPVGKDSEWERDDDASSESTLDETTCKIWLTHFSDVDVFVKDETCVIGKMLRAFPLLYQIDDPEDDLIIQLWMCNSDNDTYNRLLAQQTADRSKVLLDGSYRDYILDRSRNSVTVHYTNHSKHCEMVNFDMEIGYQQLWFGTRGDAIIRLKRIRSSTGVEKLKGTLKAQQKDNSESISFDFQKKVADFFVPHQARNCSVKELDADQSPTCPLLEQLINDYSMLIELSNCLDIDHALSYNWKSLASKLKYTTPEIDVFEKREDYHTSAVLKNAWKSKMLISLDQLVAILKEIKRFDAVKLIEKYVIQPPEENNNLGFQEMDGAIPGSSAVDSTKRSSSEGNKASSSEEGLTEYMDTTSETESNGIFQPVCCSTPSRQDSNLSLQSLTTSTSEQDSEDSGYRSTFDH</sequence>
<dbReference type="Gene3D" id="2.60.220.30">
    <property type="match status" value="1"/>
</dbReference>
<reference evidence="5 6" key="1">
    <citation type="journal article" date="2017" name="PLoS Biol.">
        <title>The sea cucumber genome provides insights into morphological evolution and visceral regeneration.</title>
        <authorList>
            <person name="Zhang X."/>
            <person name="Sun L."/>
            <person name="Yuan J."/>
            <person name="Sun Y."/>
            <person name="Gao Y."/>
            <person name="Zhang L."/>
            <person name="Li S."/>
            <person name="Dai H."/>
            <person name="Hamel J.F."/>
            <person name="Liu C."/>
            <person name="Yu Y."/>
            <person name="Liu S."/>
            <person name="Lin W."/>
            <person name="Guo K."/>
            <person name="Jin S."/>
            <person name="Xu P."/>
            <person name="Storey K.B."/>
            <person name="Huan P."/>
            <person name="Zhang T."/>
            <person name="Zhou Y."/>
            <person name="Zhang J."/>
            <person name="Lin C."/>
            <person name="Li X."/>
            <person name="Xing L."/>
            <person name="Huo D."/>
            <person name="Sun M."/>
            <person name="Wang L."/>
            <person name="Mercier A."/>
            <person name="Li F."/>
            <person name="Yang H."/>
            <person name="Xiang J."/>
        </authorList>
    </citation>
    <scope>NUCLEOTIDE SEQUENCE [LARGE SCALE GENOMIC DNA]</scope>
    <source>
        <strain evidence="5">Shaxun</strain>
        <tissue evidence="5">Muscle</tissue>
    </source>
</reference>
<evidence type="ECO:0000259" key="3">
    <source>
        <dbReference type="PROSITE" id="PS50017"/>
    </source>
</evidence>
<dbReference type="PROSITE" id="PS51145">
    <property type="entry name" value="ZU5"/>
    <property type="match status" value="1"/>
</dbReference>
<evidence type="ECO:0000256" key="2">
    <source>
        <dbReference type="SAM" id="MobiDB-lite"/>
    </source>
</evidence>
<dbReference type="Gene3D" id="1.10.533.10">
    <property type="entry name" value="Death Domain, Fas"/>
    <property type="match status" value="1"/>
</dbReference>
<proteinExistence type="inferred from homology"/>
<dbReference type="InterPro" id="IPR000906">
    <property type="entry name" value="ZU5_dom"/>
</dbReference>
<comment type="function">
    <text evidence="1">Receptor for netrin required for axon guidance. Mediates axon repulsion of neuronal growth cones in the developing nervous system upon ligand binding.</text>
</comment>
<dbReference type="InterPro" id="IPR000488">
    <property type="entry name" value="Death_dom"/>
</dbReference>
<feature type="compositionally biased region" description="Polar residues" evidence="2">
    <location>
        <begin position="508"/>
        <end position="530"/>
    </location>
</feature>
<gene>
    <name evidence="5" type="ORF">BSL78_28467</name>
</gene>
<dbReference type="Pfam" id="PF00531">
    <property type="entry name" value="Death"/>
    <property type="match status" value="1"/>
</dbReference>
<dbReference type="InterPro" id="IPR037936">
    <property type="entry name" value="UNC5A-D"/>
</dbReference>
<dbReference type="EMBL" id="MRZV01002096">
    <property type="protein sequence ID" value="PIK34709.1"/>
    <property type="molecule type" value="Genomic_DNA"/>
</dbReference>
<dbReference type="STRING" id="307972.A0A2G8JG74"/>
<organism evidence="5 6">
    <name type="scientific">Stichopus japonicus</name>
    <name type="common">Sea cucumber</name>
    <dbReference type="NCBI Taxonomy" id="307972"/>
    <lineage>
        <taxon>Eukaryota</taxon>
        <taxon>Metazoa</taxon>
        <taxon>Echinodermata</taxon>
        <taxon>Eleutherozoa</taxon>
        <taxon>Echinozoa</taxon>
        <taxon>Holothuroidea</taxon>
        <taxon>Aspidochirotacea</taxon>
        <taxon>Aspidochirotida</taxon>
        <taxon>Stichopodidae</taxon>
        <taxon>Apostichopus</taxon>
    </lineage>
</organism>
<dbReference type="AlphaFoldDB" id="A0A2G8JG74"/>
<feature type="compositionally biased region" description="Low complexity" evidence="2">
    <location>
        <begin position="531"/>
        <end position="546"/>
    </location>
</feature>
<dbReference type="SUPFAM" id="SSF47986">
    <property type="entry name" value="DEATH domain"/>
    <property type="match status" value="1"/>
</dbReference>
<dbReference type="PANTHER" id="PTHR12582">
    <property type="entry name" value="NETRIN RECEPTOR UNC5"/>
    <property type="match status" value="1"/>
</dbReference>
<evidence type="ECO:0000256" key="1">
    <source>
        <dbReference type="RuleBase" id="RU367033"/>
    </source>
</evidence>
<comment type="caution">
    <text evidence="5">The sequence shown here is derived from an EMBL/GenBank/DDBJ whole genome shotgun (WGS) entry which is preliminary data.</text>
</comment>
<evidence type="ECO:0000259" key="4">
    <source>
        <dbReference type="PROSITE" id="PS51145"/>
    </source>
</evidence>
<dbReference type="GO" id="GO:0005042">
    <property type="term" value="F:netrin receptor activity"/>
    <property type="evidence" value="ECO:0007669"/>
    <property type="project" value="UniProtKB-UniRule"/>
</dbReference>
<accession>A0A2G8JG74</accession>
<feature type="compositionally biased region" description="Low complexity" evidence="2">
    <location>
        <begin position="492"/>
        <end position="502"/>
    </location>
</feature>
<keyword evidence="1" id="KW-0217">Developmental protein</keyword>
<comment type="subcellular location">
    <subcellularLocation>
        <location evidence="1">Cell membrane</location>
        <topology evidence="1">Single-pass type I membrane protein</topology>
    </subcellularLocation>
</comment>
<dbReference type="GO" id="GO:0005886">
    <property type="term" value="C:plasma membrane"/>
    <property type="evidence" value="ECO:0007669"/>
    <property type="project" value="UniProtKB-SubCell"/>
</dbReference>
<keyword evidence="6" id="KW-1185">Reference proteome</keyword>
<comment type="similarity">
    <text evidence="1">Belongs to the unc-5 family.</text>
</comment>
<feature type="region of interest" description="Disordered" evidence="2">
    <location>
        <begin position="465"/>
        <end position="560"/>
    </location>
</feature>
<dbReference type="InterPro" id="IPR011029">
    <property type="entry name" value="DEATH-like_dom_sf"/>
</dbReference>
<dbReference type="Pfam" id="PF00791">
    <property type="entry name" value="ZU5"/>
    <property type="match status" value="1"/>
</dbReference>
<dbReference type="PROSITE" id="PS50017">
    <property type="entry name" value="DEATH_DOMAIN"/>
    <property type="match status" value="1"/>
</dbReference>
<keyword evidence="1" id="KW-0675">Receptor</keyword>
<dbReference type="SMART" id="SM00218">
    <property type="entry name" value="ZU5"/>
    <property type="match status" value="1"/>
</dbReference>
<feature type="domain" description="ZU5" evidence="4">
    <location>
        <begin position="51"/>
        <end position="197"/>
    </location>
</feature>